<evidence type="ECO:0000313" key="3">
    <source>
        <dbReference type="Proteomes" id="UP000615446"/>
    </source>
</evidence>
<evidence type="ECO:0000313" key="2">
    <source>
        <dbReference type="EMBL" id="GES87978.1"/>
    </source>
</evidence>
<comment type="caution">
    <text evidence="2">The sequence shown here is derived from an EMBL/GenBank/DDBJ whole genome shotgun (WGS) entry which is preliminary data.</text>
</comment>
<organism evidence="2 3">
    <name type="scientific">Rhizophagus clarus</name>
    <dbReference type="NCBI Taxonomy" id="94130"/>
    <lineage>
        <taxon>Eukaryota</taxon>
        <taxon>Fungi</taxon>
        <taxon>Fungi incertae sedis</taxon>
        <taxon>Mucoromycota</taxon>
        <taxon>Glomeromycotina</taxon>
        <taxon>Glomeromycetes</taxon>
        <taxon>Glomerales</taxon>
        <taxon>Glomeraceae</taxon>
        <taxon>Rhizophagus</taxon>
    </lineage>
</organism>
<reference evidence="2" key="1">
    <citation type="submission" date="2019-10" db="EMBL/GenBank/DDBJ databases">
        <title>Conservation and host-specific expression of non-tandemly repeated heterogenous ribosome RNA gene in arbuscular mycorrhizal fungi.</title>
        <authorList>
            <person name="Maeda T."/>
            <person name="Kobayashi Y."/>
            <person name="Nakagawa T."/>
            <person name="Ezawa T."/>
            <person name="Yamaguchi K."/>
            <person name="Bino T."/>
            <person name="Nishimoto Y."/>
            <person name="Shigenobu S."/>
            <person name="Kawaguchi M."/>
        </authorList>
    </citation>
    <scope>NUCLEOTIDE SEQUENCE</scope>
    <source>
        <strain evidence="2">HR1</strain>
    </source>
</reference>
<proteinExistence type="predicted"/>
<gene>
    <name evidence="2" type="ORF">RCL2_001494100</name>
</gene>
<name>A0A8H3QQ30_9GLOM</name>
<feature type="compositionally biased region" description="Polar residues" evidence="1">
    <location>
        <begin position="1"/>
        <end position="10"/>
    </location>
</feature>
<dbReference type="AlphaFoldDB" id="A0A8H3QQ30"/>
<protein>
    <submittedName>
        <fullName evidence="2">Uncharacterized protein</fullName>
    </submittedName>
</protein>
<dbReference type="Proteomes" id="UP000615446">
    <property type="component" value="Unassembled WGS sequence"/>
</dbReference>
<sequence>MSRDFCSSTTNHERSRSSCRPNFLSTKSKNLHRGKEPIFQNFLHKILKKRLLIICWSSILKMKDSR</sequence>
<accession>A0A8H3QQ30</accession>
<evidence type="ECO:0000256" key="1">
    <source>
        <dbReference type="SAM" id="MobiDB-lite"/>
    </source>
</evidence>
<dbReference type="EMBL" id="BLAL01000175">
    <property type="protein sequence ID" value="GES87978.1"/>
    <property type="molecule type" value="Genomic_DNA"/>
</dbReference>
<feature type="region of interest" description="Disordered" evidence="1">
    <location>
        <begin position="1"/>
        <end position="21"/>
    </location>
</feature>